<dbReference type="Proteomes" id="UP000201697">
    <property type="component" value="Segment"/>
</dbReference>
<dbReference type="KEGG" id="vg:26632121"/>
<feature type="compositionally biased region" description="Basic and acidic residues" evidence="1">
    <location>
        <begin position="232"/>
        <end position="247"/>
    </location>
</feature>
<dbReference type="GeneID" id="26632121"/>
<accession>A0A0M3UK81</accession>
<evidence type="ECO:0000313" key="3">
    <source>
        <dbReference type="Proteomes" id="UP000201697"/>
    </source>
</evidence>
<sequence length="276" mass="31936">MLMEENKELNDLVGSLFADLIASVRVPEPLHVAPGLVVKNPTKKQANALIKAVTEEEAQRIIFGDDYDRAMELFDPQPVQVWNKFMAKYNEHFFGDKDSGKVIYAADIVERYWRAICWDFQTVLHVNALDYFAAPCRCGQCRERYGDDVNARYASRRNWDQFIMFYETLLQIRGSYTQAMYLQDPDVIELQVNAKDEDWKAAKPPLFGWTAEMDALFYIADQVQAGRVQKAEDFKPYPRPELPAEKERKRRKETKVNAGLEAAMARGVESAKWNYL</sequence>
<protein>
    <submittedName>
        <fullName evidence="2">Tail assembly chaperone</fullName>
    </submittedName>
</protein>
<evidence type="ECO:0000313" key="2">
    <source>
        <dbReference type="EMBL" id="ALF00321.1"/>
    </source>
</evidence>
<reference evidence="2 3" key="1">
    <citation type="submission" date="2015-08" db="EMBL/GenBank/DDBJ databases">
        <authorList>
            <person name="Clarke R.M."/>
            <person name="Taylor B.J."/>
            <person name="Thorniley A.J."/>
            <person name="Dasenko M.A."/>
            <person name="Denver D.R."/>
            <person name="Garcia-Ruiz H."/>
            <person name="Hoyer J.S."/>
            <person name="Jogdeo S."/>
            <person name="Sullivan C.M."/>
            <person name="Peterson M.R."/>
            <person name="Rowley E.R."/>
            <person name="Schnitzler C.E."/>
            <person name="Vining K.J."/>
            <person name="Almabruk K.H."/>
            <person name="Banawas S."/>
            <person name="Beatty C."/>
            <person name="Bullock C.J."/>
            <person name="Cappellazzi J.E."/>
            <person name="Chagani S.E."/>
            <person name="Chatterjee P."/>
            <person name="Cram E.D."/>
            <person name="Elorriaga M.E."/>
            <person name="Esser M."/>
            <person name="Fellows E.J."/>
            <person name="Garcia G.R."/>
            <person name="Gullaba J.M."/>
            <person name="Kinsley M.A."/>
            <person name="Luo F."/>
            <person name="McGinnis M."/>
            <person name="Paquette C.E."/>
            <person name="Reddekopp R.L."/>
            <person name="Rosen K.L."/>
            <person name="Sahlfeld L.M."/>
            <person name="Vondras A.M."/>
            <person name="Wang J.X."/>
            <person name="Weiss E.S."/>
            <person name="Wernick R."/>
            <person name="Abuelizz H.A."/>
            <person name="Amaro Y."/>
            <person name="Archer C.L."/>
            <person name="Basu A."/>
            <person name="Bellinger M.R."/>
            <person name="Johnson S.F."/>
            <person name="Kitchen S.A."/>
            <person name="Li M."/>
            <person name="Morey-Castro K.E."/>
            <person name="Lavalleur H.J."/>
            <person name="Rangel L.J."/>
            <person name="Ree J.F."/>
            <person name="Shay S.D."/>
            <person name="Sheng Y."/>
            <person name="Smyth J.C."/>
            <person name="Stamm E.A."/>
            <person name="Taylor C.R."/>
            <person name="Vining O.B."/>
            <person name="Wanzeck K.M."/>
            <person name="Watson G."/>
            <person name="Bruck A.J."/>
            <person name="Anders K.R."/>
            <person name="Bradley K.W."/>
            <person name="Asai D.J."/>
            <person name="Bowman C.A."/>
            <person name="Russell D.A."/>
            <person name="Pope W.H."/>
            <person name="Jacobs-Sera D."/>
            <person name="Hendrix R.W."/>
            <person name="Hatfull G.F."/>
        </authorList>
    </citation>
    <scope>NUCLEOTIDE SEQUENCE [LARGE SCALE GENOMIC DNA]</scope>
</reference>
<gene>
    <name evidence="2" type="ORF">SEA_ARCHIE_15</name>
</gene>
<dbReference type="RefSeq" id="YP_009205481.1">
    <property type="nucleotide sequence ID" value="NC_028878.1"/>
</dbReference>
<dbReference type="OrthoDB" id="6007at10239"/>
<organism evidence="2 3">
    <name type="scientific">Mycobacterium phage Archie</name>
    <dbReference type="NCBI Taxonomy" id="1718599"/>
    <lineage>
        <taxon>Viruses</taxon>
        <taxon>Duplodnaviria</taxon>
        <taxon>Heunggongvirae</taxon>
        <taxon>Uroviricota</taxon>
        <taxon>Caudoviricetes</taxon>
        <taxon>Vilmaviridae</taxon>
        <taxon>Lclasvirinae</taxon>
        <taxon>Faithunavirus</taxon>
        <taxon>Faithunavirus archie</taxon>
    </lineage>
</organism>
<proteinExistence type="predicted"/>
<feature type="region of interest" description="Disordered" evidence="1">
    <location>
        <begin position="232"/>
        <end position="257"/>
    </location>
</feature>
<keyword evidence="3" id="KW-1185">Reference proteome</keyword>
<evidence type="ECO:0000256" key="1">
    <source>
        <dbReference type="SAM" id="MobiDB-lite"/>
    </source>
</evidence>
<dbReference type="EMBL" id="KT591489">
    <property type="protein sequence ID" value="ALF00321.1"/>
    <property type="molecule type" value="Genomic_DNA"/>
</dbReference>
<name>A0A0M3UK81_9CAUD</name>